<accession>A0AAD7SRA0</accession>
<name>A0AAD7SRA0_9TELE</name>
<keyword evidence="1" id="KW-0472">Membrane</keyword>
<feature type="transmembrane region" description="Helical" evidence="1">
    <location>
        <begin position="23"/>
        <end position="47"/>
    </location>
</feature>
<dbReference type="AlphaFoldDB" id="A0AAD7SRA0"/>
<keyword evidence="1" id="KW-1133">Transmembrane helix</keyword>
<organism evidence="2 3">
    <name type="scientific">Aldrovandia affinis</name>
    <dbReference type="NCBI Taxonomy" id="143900"/>
    <lineage>
        <taxon>Eukaryota</taxon>
        <taxon>Metazoa</taxon>
        <taxon>Chordata</taxon>
        <taxon>Craniata</taxon>
        <taxon>Vertebrata</taxon>
        <taxon>Euteleostomi</taxon>
        <taxon>Actinopterygii</taxon>
        <taxon>Neopterygii</taxon>
        <taxon>Teleostei</taxon>
        <taxon>Notacanthiformes</taxon>
        <taxon>Halosauridae</taxon>
        <taxon>Aldrovandia</taxon>
    </lineage>
</organism>
<dbReference type="Proteomes" id="UP001221898">
    <property type="component" value="Unassembled WGS sequence"/>
</dbReference>
<keyword evidence="3" id="KW-1185">Reference proteome</keyword>
<evidence type="ECO:0000256" key="1">
    <source>
        <dbReference type="SAM" id="Phobius"/>
    </source>
</evidence>
<dbReference type="EMBL" id="JAINUG010000040">
    <property type="protein sequence ID" value="KAJ8407161.1"/>
    <property type="molecule type" value="Genomic_DNA"/>
</dbReference>
<comment type="caution">
    <text evidence="2">The sequence shown here is derived from an EMBL/GenBank/DDBJ whole genome shotgun (WGS) entry which is preliminary data.</text>
</comment>
<reference evidence="2" key="1">
    <citation type="journal article" date="2023" name="Science">
        <title>Genome structures resolve the early diversification of teleost fishes.</title>
        <authorList>
            <person name="Parey E."/>
            <person name="Louis A."/>
            <person name="Montfort J."/>
            <person name="Bouchez O."/>
            <person name="Roques C."/>
            <person name="Iampietro C."/>
            <person name="Lluch J."/>
            <person name="Castinel A."/>
            <person name="Donnadieu C."/>
            <person name="Desvignes T."/>
            <person name="Floi Bucao C."/>
            <person name="Jouanno E."/>
            <person name="Wen M."/>
            <person name="Mejri S."/>
            <person name="Dirks R."/>
            <person name="Jansen H."/>
            <person name="Henkel C."/>
            <person name="Chen W.J."/>
            <person name="Zahm M."/>
            <person name="Cabau C."/>
            <person name="Klopp C."/>
            <person name="Thompson A.W."/>
            <person name="Robinson-Rechavi M."/>
            <person name="Braasch I."/>
            <person name="Lecointre G."/>
            <person name="Bobe J."/>
            <person name="Postlethwait J.H."/>
            <person name="Berthelot C."/>
            <person name="Roest Crollius H."/>
            <person name="Guiguen Y."/>
        </authorList>
    </citation>
    <scope>NUCLEOTIDE SEQUENCE</scope>
    <source>
        <strain evidence="2">NC1722</strain>
    </source>
</reference>
<keyword evidence="1" id="KW-0812">Transmembrane</keyword>
<sequence length="102" mass="11110">MGESAVIDGSKFALRPGTTWQSYFRLVLLALTVGLSAGVYLCVLRYICTGCCKPVVMGPQTENLAVGKPASQRTDFASQATVILVRKLGRYTCSWLESFDII</sequence>
<evidence type="ECO:0000313" key="2">
    <source>
        <dbReference type="EMBL" id="KAJ8407161.1"/>
    </source>
</evidence>
<protein>
    <submittedName>
        <fullName evidence="2">Uncharacterized protein</fullName>
    </submittedName>
</protein>
<evidence type="ECO:0000313" key="3">
    <source>
        <dbReference type="Proteomes" id="UP001221898"/>
    </source>
</evidence>
<gene>
    <name evidence="2" type="ORF">AAFF_G00288370</name>
</gene>
<proteinExistence type="predicted"/>